<sequence length="247" mass="26527">MATFVLVPGFWLGAWAWDEVAAGLRAAGHQVHAVTLTGLAERAAEATPEVNVDTHIADIIGVIEDDDLQDVILVAHSGANMPATGAADRVPERLKRIVYVDTGPMPSGMAQIDFTDPEEQAATRKQVESEGDGWRLPVPDFDPEADPVTLAGLTAEHLAMFAERGTPEPFGAAVQPLIRPETPPDTPKTAIFNSIPLAMVEQLAASGNPVFSLMAGPEWTYHELPTGHWPMFSKPQELAALLDEIAR</sequence>
<dbReference type="EMBL" id="WBMT01000006">
    <property type="protein sequence ID" value="KAB2349149.1"/>
    <property type="molecule type" value="Genomic_DNA"/>
</dbReference>
<proteinExistence type="predicted"/>
<accession>A0A6H9Z3D9</accession>
<dbReference type="PANTHER" id="PTHR37017">
    <property type="entry name" value="AB HYDROLASE-1 DOMAIN-CONTAINING PROTEIN-RELATED"/>
    <property type="match status" value="1"/>
</dbReference>
<protein>
    <submittedName>
        <fullName evidence="2">Alpha/beta hydrolase</fullName>
    </submittedName>
</protein>
<evidence type="ECO:0000313" key="3">
    <source>
        <dbReference type="Proteomes" id="UP000468735"/>
    </source>
</evidence>
<dbReference type="InterPro" id="IPR029058">
    <property type="entry name" value="AB_hydrolase_fold"/>
</dbReference>
<gene>
    <name evidence="2" type="ORF">F8566_15630</name>
</gene>
<keyword evidence="2" id="KW-0378">Hydrolase</keyword>
<evidence type="ECO:0000313" key="2">
    <source>
        <dbReference type="EMBL" id="KAB2349149.1"/>
    </source>
</evidence>
<organism evidence="2 3">
    <name type="scientific">Actinomadura rudentiformis</name>
    <dbReference type="NCBI Taxonomy" id="359158"/>
    <lineage>
        <taxon>Bacteria</taxon>
        <taxon>Bacillati</taxon>
        <taxon>Actinomycetota</taxon>
        <taxon>Actinomycetes</taxon>
        <taxon>Streptosporangiales</taxon>
        <taxon>Thermomonosporaceae</taxon>
        <taxon>Actinomadura</taxon>
    </lineage>
</organism>
<dbReference type="Gene3D" id="3.40.50.1820">
    <property type="entry name" value="alpha/beta hydrolase"/>
    <property type="match status" value="1"/>
</dbReference>
<dbReference type="OrthoDB" id="9773549at2"/>
<keyword evidence="3" id="KW-1185">Reference proteome</keyword>
<reference evidence="2 3" key="1">
    <citation type="submission" date="2019-09" db="EMBL/GenBank/DDBJ databases">
        <title>Actinomadura physcomitrii sp. nov., a novel actinomycete isolated from moss [Physcomitrium sphaericum (Ludw) Fuernr].</title>
        <authorList>
            <person name="Zhuang X."/>
            <person name="Liu C."/>
        </authorList>
    </citation>
    <scope>NUCLEOTIDE SEQUENCE [LARGE SCALE GENOMIC DNA]</scope>
    <source>
        <strain evidence="2 3">HMC1</strain>
    </source>
</reference>
<dbReference type="Pfam" id="PF12697">
    <property type="entry name" value="Abhydrolase_6"/>
    <property type="match status" value="1"/>
</dbReference>
<comment type="caution">
    <text evidence="2">The sequence shown here is derived from an EMBL/GenBank/DDBJ whole genome shotgun (WGS) entry which is preliminary data.</text>
</comment>
<dbReference type="Proteomes" id="UP000468735">
    <property type="component" value="Unassembled WGS sequence"/>
</dbReference>
<evidence type="ECO:0000259" key="1">
    <source>
        <dbReference type="Pfam" id="PF12697"/>
    </source>
</evidence>
<dbReference type="SUPFAM" id="SSF53474">
    <property type="entry name" value="alpha/beta-Hydrolases"/>
    <property type="match status" value="1"/>
</dbReference>
<dbReference type="GO" id="GO:0016787">
    <property type="term" value="F:hydrolase activity"/>
    <property type="evidence" value="ECO:0007669"/>
    <property type="project" value="UniProtKB-KW"/>
</dbReference>
<dbReference type="RefSeq" id="WP_151560922.1">
    <property type="nucleotide sequence ID" value="NZ_WBMT01000006.1"/>
</dbReference>
<dbReference type="AlphaFoldDB" id="A0A6H9Z3D9"/>
<dbReference type="InterPro" id="IPR052897">
    <property type="entry name" value="Sec-Metab_Biosynth_Hydrolase"/>
</dbReference>
<dbReference type="InterPro" id="IPR000073">
    <property type="entry name" value="AB_hydrolase_1"/>
</dbReference>
<dbReference type="PANTHER" id="PTHR37017:SF11">
    <property type="entry name" value="ESTERASE_LIPASE_THIOESTERASE DOMAIN-CONTAINING PROTEIN"/>
    <property type="match status" value="1"/>
</dbReference>
<feature type="domain" description="AB hydrolase-1" evidence="1">
    <location>
        <begin position="4"/>
        <end position="240"/>
    </location>
</feature>
<name>A0A6H9Z3D9_9ACTN</name>